<sequence length="90" mass="9726">MVSVLIALETRTIIHKTSREAANPLAAEGYVFPDRLQKSDATPFCAVSEPFGSDSFAELLLPTGLLSALMREPVAVAVQAEISQKLYETC</sequence>
<evidence type="ECO:0000313" key="1">
    <source>
        <dbReference type="Proteomes" id="UP000887564"/>
    </source>
</evidence>
<reference evidence="2" key="1">
    <citation type="submission" date="2022-11" db="UniProtKB">
        <authorList>
            <consortium name="WormBaseParasite"/>
        </authorList>
    </citation>
    <scope>IDENTIFICATION</scope>
</reference>
<accession>A0A914RJV1</accession>
<dbReference type="Proteomes" id="UP000887564">
    <property type="component" value="Unplaced"/>
</dbReference>
<evidence type="ECO:0000313" key="2">
    <source>
        <dbReference type="WBParaSite" id="PEQ_0000679901-mRNA-1"/>
    </source>
</evidence>
<dbReference type="AlphaFoldDB" id="A0A914RJV1"/>
<organism evidence="1 2">
    <name type="scientific">Parascaris equorum</name>
    <name type="common">Equine roundworm</name>
    <dbReference type="NCBI Taxonomy" id="6256"/>
    <lineage>
        <taxon>Eukaryota</taxon>
        <taxon>Metazoa</taxon>
        <taxon>Ecdysozoa</taxon>
        <taxon>Nematoda</taxon>
        <taxon>Chromadorea</taxon>
        <taxon>Rhabditida</taxon>
        <taxon>Spirurina</taxon>
        <taxon>Ascaridomorpha</taxon>
        <taxon>Ascaridoidea</taxon>
        <taxon>Ascarididae</taxon>
        <taxon>Parascaris</taxon>
    </lineage>
</organism>
<dbReference type="WBParaSite" id="PEQ_0000679901-mRNA-1">
    <property type="protein sequence ID" value="PEQ_0000679901-mRNA-1"/>
    <property type="gene ID" value="PEQ_0000679901"/>
</dbReference>
<proteinExistence type="predicted"/>
<name>A0A914RJV1_PAREQ</name>
<protein>
    <submittedName>
        <fullName evidence="2">Uncharacterized protein</fullName>
    </submittedName>
</protein>
<keyword evidence="1" id="KW-1185">Reference proteome</keyword>